<sequence>MARNQVHQTGSRNVPAPVGSQSRWDLVRMEFNSQMNSFAAATKAIGLPPEHFIQAVMLSCRRNPKLLDCSLASLVACALQTAQLGLVPDDARGQCHLIPYGGEATLQIGYKGLVQLARRGGKVIGVNAEVVFDGEFEHPGFVLDLGVERRLVHVPLPPSKRGEEIIGCYATTSHPGPQGVVREFTWMWLEDVEKIRQATRTRNKGRESPAWSSPDTYPEMVKKTVLKRHLKYADQSAKTQQAIYLDDRLEMGQPQRIAESPDKETEAKTAQVANEMRQEVDPSTGEVVPSPEDLCPGCGALFEACTCPTPET</sequence>
<organism evidence="1">
    <name type="scientific">viral metagenome</name>
    <dbReference type="NCBI Taxonomy" id="1070528"/>
    <lineage>
        <taxon>unclassified sequences</taxon>
        <taxon>metagenomes</taxon>
        <taxon>organismal metagenomes</taxon>
    </lineage>
</organism>
<dbReference type="NCBIfam" id="TIGR00616">
    <property type="entry name" value="rect"/>
    <property type="match status" value="1"/>
</dbReference>
<dbReference type="EMBL" id="MT143994">
    <property type="protein sequence ID" value="QJA45632.1"/>
    <property type="molecule type" value="Genomic_DNA"/>
</dbReference>
<protein>
    <submittedName>
        <fullName evidence="1">Putative DNA recombination protein</fullName>
    </submittedName>
</protein>
<gene>
    <name evidence="1" type="ORF">TM448A00264_0010</name>
    <name evidence="2" type="ORF">TM448B00655_0020</name>
</gene>
<reference evidence="1" key="1">
    <citation type="submission" date="2020-03" db="EMBL/GenBank/DDBJ databases">
        <title>The deep terrestrial virosphere.</title>
        <authorList>
            <person name="Holmfeldt K."/>
            <person name="Nilsson E."/>
            <person name="Simone D."/>
            <person name="Lopez-Fernandez M."/>
            <person name="Wu X."/>
            <person name="de Brujin I."/>
            <person name="Lundin D."/>
            <person name="Andersson A."/>
            <person name="Bertilsson S."/>
            <person name="Dopson M."/>
        </authorList>
    </citation>
    <scope>NUCLEOTIDE SEQUENCE</scope>
    <source>
        <strain evidence="1">TM448A00264</strain>
        <strain evidence="2">TM448B00655</strain>
    </source>
</reference>
<evidence type="ECO:0000313" key="1">
    <source>
        <dbReference type="EMBL" id="QJA45632.1"/>
    </source>
</evidence>
<evidence type="ECO:0000313" key="2">
    <source>
        <dbReference type="EMBL" id="QJH96217.1"/>
    </source>
</evidence>
<accession>A0A6H1ZDU8</accession>
<dbReference type="InterPro" id="IPR018330">
    <property type="entry name" value="RecT_fam"/>
</dbReference>
<dbReference type="InterPro" id="IPR004590">
    <property type="entry name" value="ssDNA_annealing_RecT"/>
</dbReference>
<dbReference type="EMBL" id="MT144643">
    <property type="protein sequence ID" value="QJH96217.1"/>
    <property type="molecule type" value="Genomic_DNA"/>
</dbReference>
<name>A0A6H1ZDU8_9ZZZZ</name>
<dbReference type="Pfam" id="PF03837">
    <property type="entry name" value="RecT"/>
    <property type="match status" value="1"/>
</dbReference>
<dbReference type="GO" id="GO:0003677">
    <property type="term" value="F:DNA binding"/>
    <property type="evidence" value="ECO:0007669"/>
    <property type="project" value="InterPro"/>
</dbReference>
<proteinExistence type="predicted"/>
<dbReference type="AlphaFoldDB" id="A0A6H1ZDU8"/>
<dbReference type="GO" id="GO:0006259">
    <property type="term" value="P:DNA metabolic process"/>
    <property type="evidence" value="ECO:0007669"/>
    <property type="project" value="InterPro"/>
</dbReference>